<dbReference type="SUPFAM" id="SSF47446">
    <property type="entry name" value="Signal peptide-binding domain"/>
    <property type="match status" value="1"/>
</dbReference>
<keyword evidence="8" id="KW-0733">Signal recognition particle</keyword>
<keyword evidence="6" id="KW-0694">RNA-binding</keyword>
<dbReference type="GO" id="GO:0003924">
    <property type="term" value="F:GTPase activity"/>
    <property type="evidence" value="ECO:0007669"/>
    <property type="project" value="InterPro"/>
</dbReference>
<dbReference type="SUPFAM" id="SSF47364">
    <property type="entry name" value="Domain of the SRP/SRP receptor G-proteins"/>
    <property type="match status" value="1"/>
</dbReference>
<dbReference type="InterPro" id="IPR000897">
    <property type="entry name" value="SRP54_GTPase_dom"/>
</dbReference>
<reference evidence="12" key="1">
    <citation type="journal article" date="2015" name="Nature">
        <title>Complex archaea that bridge the gap between prokaryotes and eukaryotes.</title>
        <authorList>
            <person name="Spang A."/>
            <person name="Saw J.H."/>
            <person name="Jorgensen S.L."/>
            <person name="Zaremba-Niedzwiedzka K."/>
            <person name="Martijn J."/>
            <person name="Lind A.E."/>
            <person name="van Eijk R."/>
            <person name="Schleper C."/>
            <person name="Guy L."/>
            <person name="Ettema T.J."/>
        </authorList>
    </citation>
    <scope>NUCLEOTIDE SEQUENCE</scope>
</reference>
<dbReference type="AlphaFoldDB" id="A0A0F8ZGS2"/>
<dbReference type="EC" id="3.6.5.4" evidence="10"/>
<dbReference type="Pfam" id="PF00448">
    <property type="entry name" value="SRP54"/>
    <property type="match status" value="1"/>
</dbReference>
<evidence type="ECO:0000256" key="2">
    <source>
        <dbReference type="ARBA" id="ARBA00005450"/>
    </source>
</evidence>
<dbReference type="SMART" id="SM00963">
    <property type="entry name" value="SRP54_N"/>
    <property type="match status" value="1"/>
</dbReference>
<evidence type="ECO:0000256" key="9">
    <source>
        <dbReference type="ARBA" id="ARBA00023274"/>
    </source>
</evidence>
<dbReference type="NCBIfam" id="TIGR00959">
    <property type="entry name" value="ffh"/>
    <property type="match status" value="1"/>
</dbReference>
<dbReference type="GO" id="GO:0006614">
    <property type="term" value="P:SRP-dependent cotranslational protein targeting to membrane"/>
    <property type="evidence" value="ECO:0007669"/>
    <property type="project" value="InterPro"/>
</dbReference>
<keyword evidence="4" id="KW-0547">Nucleotide-binding</keyword>
<evidence type="ECO:0000256" key="7">
    <source>
        <dbReference type="ARBA" id="ARBA00023134"/>
    </source>
</evidence>
<dbReference type="SUPFAM" id="SSF52540">
    <property type="entry name" value="P-loop containing nucleoside triphosphate hydrolases"/>
    <property type="match status" value="1"/>
</dbReference>
<evidence type="ECO:0000256" key="4">
    <source>
        <dbReference type="ARBA" id="ARBA00022741"/>
    </source>
</evidence>
<keyword evidence="5" id="KW-0378">Hydrolase</keyword>
<evidence type="ECO:0000256" key="6">
    <source>
        <dbReference type="ARBA" id="ARBA00022884"/>
    </source>
</evidence>
<dbReference type="PANTHER" id="PTHR11564:SF5">
    <property type="entry name" value="SIGNAL RECOGNITION PARTICLE SUBUNIT SRP54"/>
    <property type="match status" value="1"/>
</dbReference>
<keyword evidence="3" id="KW-0963">Cytoplasm</keyword>
<dbReference type="InterPro" id="IPR013822">
    <property type="entry name" value="Signal_recog_particl_SRP54_hlx"/>
</dbReference>
<dbReference type="Gene3D" id="1.10.260.30">
    <property type="entry name" value="Signal recognition particle, SRP54 subunit, M-domain"/>
    <property type="match status" value="1"/>
</dbReference>
<feature type="non-terminal residue" evidence="12">
    <location>
        <position position="415"/>
    </location>
</feature>
<comment type="similarity">
    <text evidence="2">Belongs to the GTP-binding SRP family. SRP54 subfamily.</text>
</comment>
<gene>
    <name evidence="12" type="ORF">LCGC14_2775580</name>
</gene>
<dbReference type="Gene3D" id="3.40.50.300">
    <property type="entry name" value="P-loop containing nucleotide triphosphate hydrolases"/>
    <property type="match status" value="1"/>
</dbReference>
<evidence type="ECO:0000256" key="10">
    <source>
        <dbReference type="ARBA" id="ARBA00035672"/>
    </source>
</evidence>
<dbReference type="Pfam" id="PF02881">
    <property type="entry name" value="SRP54_N"/>
    <property type="match status" value="1"/>
</dbReference>
<evidence type="ECO:0000256" key="5">
    <source>
        <dbReference type="ARBA" id="ARBA00022801"/>
    </source>
</evidence>
<dbReference type="GO" id="GO:0008312">
    <property type="term" value="F:7S RNA binding"/>
    <property type="evidence" value="ECO:0007669"/>
    <property type="project" value="InterPro"/>
</dbReference>
<dbReference type="InterPro" id="IPR036225">
    <property type="entry name" value="SRP/SRP_N"/>
</dbReference>
<keyword evidence="9" id="KW-0687">Ribonucleoprotein</keyword>
<sequence length="415" mass="45516">QRRTDTILSVTMFEALTDKLQGAFRRLGSHGTINEQDLDEALREVRLALLEADVNFKVVREFVQGVKEQALGARVLSSLTPMQQIIDVVQQQLMELLGGGQARLERAKSAPTVLMLVGLKGSGKTTTTAKLALHLRHQGENALMVAADPERVAAAEQLLALGKQINIPVYAQNDKARPAEICKAALKEAKRSGASIVLVDTVGYVQLDPEELKELVELRKLLDPTEVLLIADAMTGQEAVHAAEEFGRAVPLTGLILTKLDGDARGGAALSIRAVTGIPIKFVGTGEKADALEPFHPDRFASRILGMGDVLTLIEKAKAELTDEDVESLSERMKKGTLTLEDFLTQYQRVRRMGPFSQLVGLLPGLSQIKGRLNVEDMDEKFFDRVEAIIYSMTVEERRHANIIDGSRRRRIAQG</sequence>
<comment type="caution">
    <text evidence="12">The sequence shown here is derived from an EMBL/GenBank/DDBJ whole genome shotgun (WGS) entry which is preliminary data.</text>
</comment>
<accession>A0A0F8ZGS2</accession>
<dbReference type="InterPro" id="IPR022941">
    <property type="entry name" value="SRP54"/>
</dbReference>
<keyword evidence="7" id="KW-0342">GTP-binding</keyword>
<feature type="domain" description="SRP54-type proteins GTP-binding" evidence="11">
    <location>
        <begin position="279"/>
        <end position="292"/>
    </location>
</feature>
<dbReference type="InterPro" id="IPR004780">
    <property type="entry name" value="SRP"/>
</dbReference>
<dbReference type="SMART" id="SM00382">
    <property type="entry name" value="AAA"/>
    <property type="match status" value="1"/>
</dbReference>
<dbReference type="InterPro" id="IPR003593">
    <property type="entry name" value="AAA+_ATPase"/>
</dbReference>
<organism evidence="12">
    <name type="scientific">marine sediment metagenome</name>
    <dbReference type="NCBI Taxonomy" id="412755"/>
    <lineage>
        <taxon>unclassified sequences</taxon>
        <taxon>metagenomes</taxon>
        <taxon>ecological metagenomes</taxon>
    </lineage>
</organism>
<dbReference type="EMBL" id="LAZR01051413">
    <property type="protein sequence ID" value="KKK85210.1"/>
    <property type="molecule type" value="Genomic_DNA"/>
</dbReference>
<evidence type="ECO:0000256" key="3">
    <source>
        <dbReference type="ARBA" id="ARBA00022490"/>
    </source>
</evidence>
<dbReference type="CDD" id="cd18539">
    <property type="entry name" value="SRP_G"/>
    <property type="match status" value="1"/>
</dbReference>
<dbReference type="InterPro" id="IPR042101">
    <property type="entry name" value="SRP54_N_sf"/>
</dbReference>
<evidence type="ECO:0000256" key="1">
    <source>
        <dbReference type="ARBA" id="ARBA00004496"/>
    </source>
</evidence>
<dbReference type="GO" id="GO:0005525">
    <property type="term" value="F:GTP binding"/>
    <property type="evidence" value="ECO:0007669"/>
    <property type="project" value="UniProtKB-KW"/>
</dbReference>
<dbReference type="PANTHER" id="PTHR11564">
    <property type="entry name" value="SIGNAL RECOGNITION PARTICLE 54K PROTEIN SRP54"/>
    <property type="match status" value="1"/>
</dbReference>
<evidence type="ECO:0000256" key="8">
    <source>
        <dbReference type="ARBA" id="ARBA00023135"/>
    </source>
</evidence>
<evidence type="ECO:0000259" key="11">
    <source>
        <dbReference type="PROSITE" id="PS00300"/>
    </source>
</evidence>
<dbReference type="Pfam" id="PF02978">
    <property type="entry name" value="SRP_SPB"/>
    <property type="match status" value="1"/>
</dbReference>
<dbReference type="InterPro" id="IPR004125">
    <property type="entry name" value="Signal_recog_particle_SRP54_M"/>
</dbReference>
<evidence type="ECO:0000313" key="12">
    <source>
        <dbReference type="EMBL" id="KKK85210.1"/>
    </source>
</evidence>
<protein>
    <recommendedName>
        <fullName evidence="10">signal-recognition-particle GTPase</fullName>
        <ecNumber evidence="10">3.6.5.4</ecNumber>
    </recommendedName>
</protein>
<dbReference type="Gene3D" id="1.20.120.140">
    <property type="entry name" value="Signal recognition particle SRP54, nucleotide-binding domain"/>
    <property type="match status" value="1"/>
</dbReference>
<dbReference type="GO" id="GO:0005786">
    <property type="term" value="C:signal recognition particle, endoplasmic reticulum targeting"/>
    <property type="evidence" value="ECO:0007669"/>
    <property type="project" value="UniProtKB-KW"/>
</dbReference>
<dbReference type="SMART" id="SM00962">
    <property type="entry name" value="SRP54"/>
    <property type="match status" value="1"/>
</dbReference>
<dbReference type="InterPro" id="IPR036891">
    <property type="entry name" value="Signal_recog_part_SRP54_M_sf"/>
</dbReference>
<dbReference type="InterPro" id="IPR027417">
    <property type="entry name" value="P-loop_NTPase"/>
</dbReference>
<feature type="non-terminal residue" evidence="12">
    <location>
        <position position="1"/>
    </location>
</feature>
<name>A0A0F8ZGS2_9ZZZZ</name>
<proteinExistence type="inferred from homology"/>
<comment type="subcellular location">
    <subcellularLocation>
        <location evidence="1">Cytoplasm</location>
    </subcellularLocation>
</comment>
<dbReference type="PROSITE" id="PS00300">
    <property type="entry name" value="SRP54"/>
    <property type="match status" value="1"/>
</dbReference>